<evidence type="ECO:0000313" key="3">
    <source>
        <dbReference type="Proteomes" id="UP000326041"/>
    </source>
</evidence>
<dbReference type="GeneID" id="95536332"/>
<reference evidence="2 3" key="1">
    <citation type="submission" date="2017-09" db="EMBL/GenBank/DDBJ databases">
        <authorList>
            <person name="Lee N."/>
            <person name="Cho B.-K."/>
        </authorList>
    </citation>
    <scope>NUCLEOTIDE SEQUENCE [LARGE SCALE GENOMIC DNA]</scope>
    <source>
        <strain evidence="2 3">ATCC 13879</strain>
    </source>
</reference>
<gene>
    <name evidence="2" type="ORF">CP972_17535</name>
</gene>
<protein>
    <recommendedName>
        <fullName evidence="4">Ribosomal protein L7/L12 C-terminal domain-containing protein</fullName>
    </recommendedName>
</protein>
<evidence type="ECO:0000313" key="2">
    <source>
        <dbReference type="EMBL" id="QEV07199.1"/>
    </source>
</evidence>
<name>A0ABX6AXC5_9ACTN</name>
<dbReference type="EMBL" id="CP023697">
    <property type="protein sequence ID" value="QEV07199.1"/>
    <property type="molecule type" value="Genomic_DNA"/>
</dbReference>
<sequence>MDTLFLACLVVLGIWAIQRNVSQAERTAARVERKLDLVMEHLDLHEEIPNKDGIVALVREGRTVQAVKAYREATGAGLLEAKQAVDRLT</sequence>
<dbReference type="InterPro" id="IPR014719">
    <property type="entry name" value="Ribosomal_bL12_C/ClpS-like"/>
</dbReference>
<dbReference type="Gene3D" id="3.30.1390.10">
    <property type="match status" value="1"/>
</dbReference>
<proteinExistence type="predicted"/>
<keyword evidence="1" id="KW-0175">Coiled coil</keyword>
<evidence type="ECO:0008006" key="4">
    <source>
        <dbReference type="Google" id="ProtNLM"/>
    </source>
</evidence>
<feature type="coiled-coil region" evidence="1">
    <location>
        <begin position="14"/>
        <end position="41"/>
    </location>
</feature>
<keyword evidence="3" id="KW-1185">Reference proteome</keyword>
<dbReference type="RefSeq" id="WP_055609240.1">
    <property type="nucleotide sequence ID" value="NZ_CP023697.1"/>
</dbReference>
<dbReference type="Proteomes" id="UP000326041">
    <property type="component" value="Chromosome"/>
</dbReference>
<evidence type="ECO:0000256" key="1">
    <source>
        <dbReference type="SAM" id="Coils"/>
    </source>
</evidence>
<accession>A0ABX6AXC5</accession>
<organism evidence="2 3">
    <name type="scientific">Streptomyces prasinus</name>
    <dbReference type="NCBI Taxonomy" id="67345"/>
    <lineage>
        <taxon>Bacteria</taxon>
        <taxon>Bacillati</taxon>
        <taxon>Actinomycetota</taxon>
        <taxon>Actinomycetes</taxon>
        <taxon>Kitasatosporales</taxon>
        <taxon>Streptomycetaceae</taxon>
        <taxon>Streptomyces</taxon>
    </lineage>
</organism>